<dbReference type="OrthoDB" id="2142040at2759"/>
<dbReference type="Gene3D" id="3.40.50.410">
    <property type="entry name" value="von Willebrand factor, type A domain"/>
    <property type="match status" value="1"/>
</dbReference>
<dbReference type="PROSITE" id="PS50234">
    <property type="entry name" value="VWFA"/>
    <property type="match status" value="1"/>
</dbReference>
<dbReference type="Pfam" id="PF00092">
    <property type="entry name" value="VWA"/>
    <property type="match status" value="1"/>
</dbReference>
<dbReference type="SUPFAM" id="SSF53300">
    <property type="entry name" value="vWA-like"/>
    <property type="match status" value="1"/>
</dbReference>
<dbReference type="PANTHER" id="PTHR34706">
    <property type="entry name" value="SLR1338 PROTEIN"/>
    <property type="match status" value="1"/>
</dbReference>
<dbReference type="Proteomes" id="UP000324767">
    <property type="component" value="Unassembled WGS sequence"/>
</dbReference>
<sequence length="630" mass="70154">MSPFQTVRVSNLPSETIVGDLEHFFQNRLRRRGQRPIIDTIGPLCVYGARPVKRTTVTFWTNDLAKQAVKLHGQSLQPVNGGASRPIGIDTKFSDLTTLYTPDVQEPNADFIILHGLSSHPWTAFTSVSSHEKGSKEYMWLRDTLPEFMQASGIFPRVMTYGWNANVWIDSSNQRTTEAAMALVHNVDAVREQCPTRPLFFFGHSLGGVVVKQAVNEIVDAGLATAARDNAPAYQSPVKGCFFFATPHQGSDLANSYATVLSLLKGILILGTGPSDTLIQELKEKATEFARISEQFDEVRHGYQIETISCFEQKPIHGRIVVPQASAVLDYDLSNHALPHNAFPVDADHREIVRFSSAEHSGFNAIMSAVTRIVQAALSPDRPRLPHDNSDHVTSPPIGAELEPVLAHLMRFDTIFLVDDSGSMFGPRWAQARGALAAVVDLAVKYDKDGVDIRFFNDEDHRGDNLTSSTDVMDLFDKVIPNGVTPTEDAMEQELGDYMVKWKKQRRKTKKLNLIVLTDGEPDEDNHVDQMIVQYAKELDREGASKNQVGIQFVQIGDDAKATIFLKMLDNDLKRRYGIERDMVDTVPWNSHKFAGRKLYEKILLGGILARIDDEEEETGLDVAGLGIRS</sequence>
<accession>A0A5M8PK75</accession>
<dbReference type="SMART" id="SM00327">
    <property type="entry name" value="VWA"/>
    <property type="match status" value="1"/>
</dbReference>
<dbReference type="EMBL" id="VXIT01000010">
    <property type="protein sequence ID" value="KAA6409853.1"/>
    <property type="molecule type" value="Genomic_DNA"/>
</dbReference>
<dbReference type="Gene3D" id="3.40.50.1820">
    <property type="entry name" value="alpha/beta hydrolase"/>
    <property type="match status" value="1"/>
</dbReference>
<dbReference type="InterPro" id="IPR002035">
    <property type="entry name" value="VWF_A"/>
</dbReference>
<dbReference type="InterPro" id="IPR029058">
    <property type="entry name" value="AB_hydrolase_fold"/>
</dbReference>
<evidence type="ECO:0000313" key="2">
    <source>
        <dbReference type="EMBL" id="KAA6409853.1"/>
    </source>
</evidence>
<gene>
    <name evidence="2" type="ORF">FRX48_06465</name>
</gene>
<reference evidence="2 3" key="1">
    <citation type="submission" date="2019-09" db="EMBL/GenBank/DDBJ databases">
        <title>The hologenome of the rock-dwelling lichen Lasallia pustulata.</title>
        <authorList>
            <person name="Greshake Tzovaras B."/>
            <person name="Segers F."/>
            <person name="Bicker A."/>
            <person name="Dal Grande F."/>
            <person name="Otte J."/>
            <person name="Hankeln T."/>
            <person name="Schmitt I."/>
            <person name="Ebersberger I."/>
        </authorList>
    </citation>
    <scope>NUCLEOTIDE SEQUENCE [LARGE SCALE GENOMIC DNA]</scope>
    <source>
        <strain evidence="2">A1-1</strain>
    </source>
</reference>
<proteinExistence type="predicted"/>
<name>A0A5M8PK75_9LECA</name>
<feature type="domain" description="VWFA" evidence="1">
    <location>
        <begin position="413"/>
        <end position="612"/>
    </location>
</feature>
<comment type="caution">
    <text evidence="2">The sequence shown here is derived from an EMBL/GenBank/DDBJ whole genome shotgun (WGS) entry which is preliminary data.</text>
</comment>
<evidence type="ECO:0000259" key="1">
    <source>
        <dbReference type="PROSITE" id="PS50234"/>
    </source>
</evidence>
<dbReference type="InterPro" id="IPR036465">
    <property type="entry name" value="vWFA_dom_sf"/>
</dbReference>
<dbReference type="AlphaFoldDB" id="A0A5M8PK75"/>
<dbReference type="PANTHER" id="PTHR34706:SF1">
    <property type="entry name" value="VWFA DOMAIN-CONTAINING PROTEIN"/>
    <property type="match status" value="1"/>
</dbReference>
<dbReference type="SUPFAM" id="SSF53474">
    <property type="entry name" value="alpha/beta-Hydrolases"/>
    <property type="match status" value="1"/>
</dbReference>
<protein>
    <recommendedName>
        <fullName evidence="1">VWFA domain-containing protein</fullName>
    </recommendedName>
</protein>
<evidence type="ECO:0000313" key="3">
    <source>
        <dbReference type="Proteomes" id="UP000324767"/>
    </source>
</evidence>
<organism evidence="2 3">
    <name type="scientific">Lasallia pustulata</name>
    <dbReference type="NCBI Taxonomy" id="136370"/>
    <lineage>
        <taxon>Eukaryota</taxon>
        <taxon>Fungi</taxon>
        <taxon>Dikarya</taxon>
        <taxon>Ascomycota</taxon>
        <taxon>Pezizomycotina</taxon>
        <taxon>Lecanoromycetes</taxon>
        <taxon>OSLEUM clade</taxon>
        <taxon>Umbilicariomycetidae</taxon>
        <taxon>Umbilicariales</taxon>
        <taxon>Umbilicariaceae</taxon>
        <taxon>Lasallia</taxon>
    </lineage>
</organism>